<dbReference type="PROSITE" id="PS00941">
    <property type="entry name" value="CARBOXYLESTERASE_B_2"/>
    <property type="match status" value="1"/>
</dbReference>
<keyword evidence="8" id="KW-1185">Reference proteome</keyword>
<reference evidence="7" key="2">
    <citation type="submission" date="2025-09" db="UniProtKB">
        <authorList>
            <consortium name="Ensembl"/>
        </authorList>
    </citation>
    <scope>IDENTIFICATION</scope>
</reference>
<sequence length="282" mass="31259">YAKIRNELGSDSEVKPLVGSDQEDDTTFWRKPSDSSRTVRNYRLILAVTGGCLVLCVLVAGLAYLSGKSLCTLVDAVTECGKVRGHHCGKAYMFKGIPYASPPTGNLRWRPPQKPTCWNTTRNATEFGSVCAQVQPFGENGTVTGSEDCLFVNIWTPSLDRDAKLPVMFWIHGGFLHMLSGSEPGYSPTEELAENSPVVHVSFNYRLNAFGFMALELFREGSPTNTSGNYGFMDQLAALQWVRDNIRYFGGDPDKVTIYGQSSGNNVSPFTRFIYRYIYPGL</sequence>
<accession>A0A8C5N022</accession>
<evidence type="ECO:0000259" key="6">
    <source>
        <dbReference type="Pfam" id="PF00135"/>
    </source>
</evidence>
<reference evidence="7" key="1">
    <citation type="submission" date="2025-08" db="UniProtKB">
        <authorList>
            <consortium name="Ensembl"/>
        </authorList>
    </citation>
    <scope>IDENTIFICATION</scope>
</reference>
<dbReference type="InterPro" id="IPR019826">
    <property type="entry name" value="Carboxylesterase_B_AS"/>
</dbReference>
<evidence type="ECO:0000313" key="7">
    <source>
        <dbReference type="Ensembl" id="ENSLLEP00000019609.1"/>
    </source>
</evidence>
<dbReference type="InterPro" id="IPR029058">
    <property type="entry name" value="AB_hydrolase_fold"/>
</dbReference>
<protein>
    <recommendedName>
        <fullName evidence="3">Carboxylic ester hydrolase</fullName>
        <ecNumber evidence="3">3.1.1.-</ecNumber>
    </recommendedName>
</protein>
<feature type="domain" description="Carboxylesterase type B" evidence="6">
    <location>
        <begin position="78"/>
        <end position="265"/>
    </location>
</feature>
<comment type="similarity">
    <text evidence="1 3">Belongs to the type-B carboxylesterase/lipase family.</text>
</comment>
<dbReference type="InterPro" id="IPR019819">
    <property type="entry name" value="Carboxylesterase_B_CS"/>
</dbReference>
<organism evidence="7 8">
    <name type="scientific">Leptobrachium leishanense</name>
    <name type="common">Leishan spiny toad</name>
    <dbReference type="NCBI Taxonomy" id="445787"/>
    <lineage>
        <taxon>Eukaryota</taxon>
        <taxon>Metazoa</taxon>
        <taxon>Chordata</taxon>
        <taxon>Craniata</taxon>
        <taxon>Vertebrata</taxon>
        <taxon>Euteleostomi</taxon>
        <taxon>Amphibia</taxon>
        <taxon>Batrachia</taxon>
        <taxon>Anura</taxon>
        <taxon>Pelobatoidea</taxon>
        <taxon>Megophryidae</taxon>
        <taxon>Leptobrachium</taxon>
    </lineage>
</organism>
<name>A0A8C5N022_9ANUR</name>
<dbReference type="InterPro" id="IPR050309">
    <property type="entry name" value="Type-B_Carboxylest/Lipase"/>
</dbReference>
<keyword evidence="5" id="KW-0472">Membrane</keyword>
<feature type="transmembrane region" description="Helical" evidence="5">
    <location>
        <begin position="44"/>
        <end position="65"/>
    </location>
</feature>
<evidence type="ECO:0000256" key="2">
    <source>
        <dbReference type="ARBA" id="ARBA00022801"/>
    </source>
</evidence>
<evidence type="ECO:0000256" key="5">
    <source>
        <dbReference type="SAM" id="Phobius"/>
    </source>
</evidence>
<dbReference type="Proteomes" id="UP000694569">
    <property type="component" value="Unplaced"/>
</dbReference>
<evidence type="ECO:0000256" key="3">
    <source>
        <dbReference type="RuleBase" id="RU361235"/>
    </source>
</evidence>
<evidence type="ECO:0000313" key="8">
    <source>
        <dbReference type="Proteomes" id="UP000694569"/>
    </source>
</evidence>
<dbReference type="PROSITE" id="PS00122">
    <property type="entry name" value="CARBOXYLESTERASE_B_1"/>
    <property type="match status" value="1"/>
</dbReference>
<dbReference type="PANTHER" id="PTHR11559">
    <property type="entry name" value="CARBOXYLESTERASE"/>
    <property type="match status" value="1"/>
</dbReference>
<feature type="compositionally biased region" description="Basic and acidic residues" evidence="4">
    <location>
        <begin position="1"/>
        <end position="14"/>
    </location>
</feature>
<evidence type="ECO:0000256" key="4">
    <source>
        <dbReference type="SAM" id="MobiDB-lite"/>
    </source>
</evidence>
<dbReference type="GeneTree" id="ENSGT00940000165402"/>
<dbReference type="SUPFAM" id="SSF53474">
    <property type="entry name" value="alpha/beta-Hydrolases"/>
    <property type="match status" value="1"/>
</dbReference>
<dbReference type="GO" id="GO:0016787">
    <property type="term" value="F:hydrolase activity"/>
    <property type="evidence" value="ECO:0007669"/>
    <property type="project" value="UniProtKB-KW"/>
</dbReference>
<dbReference type="AlphaFoldDB" id="A0A8C5N022"/>
<dbReference type="Pfam" id="PF00135">
    <property type="entry name" value="COesterase"/>
    <property type="match status" value="1"/>
</dbReference>
<keyword evidence="5" id="KW-1133">Transmembrane helix</keyword>
<dbReference type="Ensembl" id="ENSLLET00000020380.1">
    <property type="protein sequence ID" value="ENSLLEP00000019609.1"/>
    <property type="gene ID" value="ENSLLEG00000012427.1"/>
</dbReference>
<evidence type="ECO:0000256" key="1">
    <source>
        <dbReference type="ARBA" id="ARBA00005964"/>
    </source>
</evidence>
<keyword evidence="2 3" id="KW-0378">Hydrolase</keyword>
<dbReference type="InterPro" id="IPR002018">
    <property type="entry name" value="CarbesteraseB"/>
</dbReference>
<proteinExistence type="inferred from homology"/>
<keyword evidence="5" id="KW-0812">Transmembrane</keyword>
<dbReference type="EC" id="3.1.1.-" evidence="3"/>
<dbReference type="Gene3D" id="3.40.50.1820">
    <property type="entry name" value="alpha/beta hydrolase"/>
    <property type="match status" value="1"/>
</dbReference>
<feature type="region of interest" description="Disordered" evidence="4">
    <location>
        <begin position="1"/>
        <end position="33"/>
    </location>
</feature>
<dbReference type="OrthoDB" id="3200163at2759"/>